<dbReference type="Gramene" id="mRNA:HanXRQr2_Chr05g0203361">
    <property type="protein sequence ID" value="mRNA:HanXRQr2_Chr05g0203361"/>
    <property type="gene ID" value="HanXRQr2_Chr05g0203361"/>
</dbReference>
<keyword evidence="1" id="KW-1133">Transmembrane helix</keyword>
<dbReference type="AlphaFoldDB" id="A0A9K3NLI4"/>
<evidence type="ECO:0000313" key="3">
    <source>
        <dbReference type="Proteomes" id="UP000215914"/>
    </source>
</evidence>
<keyword evidence="1" id="KW-0812">Transmembrane</keyword>
<name>A0A9K3NLI4_HELAN</name>
<organism evidence="2 3">
    <name type="scientific">Helianthus annuus</name>
    <name type="common">Common sunflower</name>
    <dbReference type="NCBI Taxonomy" id="4232"/>
    <lineage>
        <taxon>Eukaryota</taxon>
        <taxon>Viridiplantae</taxon>
        <taxon>Streptophyta</taxon>
        <taxon>Embryophyta</taxon>
        <taxon>Tracheophyta</taxon>
        <taxon>Spermatophyta</taxon>
        <taxon>Magnoliopsida</taxon>
        <taxon>eudicotyledons</taxon>
        <taxon>Gunneridae</taxon>
        <taxon>Pentapetalae</taxon>
        <taxon>asterids</taxon>
        <taxon>campanulids</taxon>
        <taxon>Asterales</taxon>
        <taxon>Asteraceae</taxon>
        <taxon>Asteroideae</taxon>
        <taxon>Heliantheae alliance</taxon>
        <taxon>Heliantheae</taxon>
        <taxon>Helianthus</taxon>
    </lineage>
</organism>
<sequence length="44" mass="5278">MLGNFSFGDYFKKEAIRQLIDYGSFSMLLFDWALRRRRVNMNLG</sequence>
<reference evidence="2" key="1">
    <citation type="journal article" date="2017" name="Nature">
        <title>The sunflower genome provides insights into oil metabolism, flowering and Asterid evolution.</title>
        <authorList>
            <person name="Badouin H."/>
            <person name="Gouzy J."/>
            <person name="Grassa C.J."/>
            <person name="Murat F."/>
            <person name="Staton S.E."/>
            <person name="Cottret L."/>
            <person name="Lelandais-Briere C."/>
            <person name="Owens G.L."/>
            <person name="Carrere S."/>
            <person name="Mayjonade B."/>
            <person name="Legrand L."/>
            <person name="Gill N."/>
            <person name="Kane N.C."/>
            <person name="Bowers J.E."/>
            <person name="Hubner S."/>
            <person name="Bellec A."/>
            <person name="Berard A."/>
            <person name="Berges H."/>
            <person name="Blanchet N."/>
            <person name="Boniface M.C."/>
            <person name="Brunel D."/>
            <person name="Catrice O."/>
            <person name="Chaidir N."/>
            <person name="Claudel C."/>
            <person name="Donnadieu C."/>
            <person name="Faraut T."/>
            <person name="Fievet G."/>
            <person name="Helmstetter N."/>
            <person name="King M."/>
            <person name="Knapp S.J."/>
            <person name="Lai Z."/>
            <person name="Le Paslier M.C."/>
            <person name="Lippi Y."/>
            <person name="Lorenzon L."/>
            <person name="Mandel J.R."/>
            <person name="Marage G."/>
            <person name="Marchand G."/>
            <person name="Marquand E."/>
            <person name="Bret-Mestries E."/>
            <person name="Morien E."/>
            <person name="Nambeesan S."/>
            <person name="Nguyen T."/>
            <person name="Pegot-Espagnet P."/>
            <person name="Pouilly N."/>
            <person name="Raftis F."/>
            <person name="Sallet E."/>
            <person name="Schiex T."/>
            <person name="Thomas J."/>
            <person name="Vandecasteele C."/>
            <person name="Vares D."/>
            <person name="Vear F."/>
            <person name="Vautrin S."/>
            <person name="Crespi M."/>
            <person name="Mangin B."/>
            <person name="Burke J.M."/>
            <person name="Salse J."/>
            <person name="Munos S."/>
            <person name="Vincourt P."/>
            <person name="Rieseberg L.H."/>
            <person name="Langlade N.B."/>
        </authorList>
    </citation>
    <scope>NUCLEOTIDE SEQUENCE</scope>
    <source>
        <tissue evidence="2">Leaves</tissue>
    </source>
</reference>
<dbReference type="EMBL" id="MNCJ02000320">
    <property type="protein sequence ID" value="KAF5804967.1"/>
    <property type="molecule type" value="Genomic_DNA"/>
</dbReference>
<comment type="caution">
    <text evidence="2">The sequence shown here is derived from an EMBL/GenBank/DDBJ whole genome shotgun (WGS) entry which is preliminary data.</text>
</comment>
<dbReference type="InterPro" id="IPR045864">
    <property type="entry name" value="aa-tRNA-synth_II/BPL/LPL"/>
</dbReference>
<keyword evidence="3" id="KW-1185">Reference proteome</keyword>
<protein>
    <submittedName>
        <fullName evidence="2">Uncharacterized protein</fullName>
    </submittedName>
</protein>
<evidence type="ECO:0000256" key="1">
    <source>
        <dbReference type="SAM" id="Phobius"/>
    </source>
</evidence>
<evidence type="ECO:0000313" key="2">
    <source>
        <dbReference type="EMBL" id="KAF5804967.1"/>
    </source>
</evidence>
<proteinExistence type="predicted"/>
<feature type="transmembrane region" description="Helical" evidence="1">
    <location>
        <begin position="15"/>
        <end position="34"/>
    </location>
</feature>
<reference evidence="2" key="2">
    <citation type="submission" date="2020-06" db="EMBL/GenBank/DDBJ databases">
        <title>Helianthus annuus Genome sequencing and assembly Release 2.</title>
        <authorList>
            <person name="Gouzy J."/>
            <person name="Langlade N."/>
            <person name="Munos S."/>
        </authorList>
    </citation>
    <scope>NUCLEOTIDE SEQUENCE</scope>
    <source>
        <tissue evidence="2">Leaves</tissue>
    </source>
</reference>
<keyword evidence="1" id="KW-0472">Membrane</keyword>
<gene>
    <name evidence="2" type="ORF">HanXRQr2_Chr05g0203361</name>
</gene>
<dbReference type="Gene3D" id="3.30.930.10">
    <property type="entry name" value="Bira Bifunctional Protein, Domain 2"/>
    <property type="match status" value="1"/>
</dbReference>
<dbReference type="Proteomes" id="UP000215914">
    <property type="component" value="Unassembled WGS sequence"/>
</dbReference>
<accession>A0A9K3NLI4</accession>